<dbReference type="PRINTS" id="PR00039">
    <property type="entry name" value="HTHLYSR"/>
</dbReference>
<dbReference type="PANTHER" id="PTHR30293:SF0">
    <property type="entry name" value="NITROGEN ASSIMILATION REGULATORY PROTEIN NAC"/>
    <property type="match status" value="1"/>
</dbReference>
<dbReference type="InterPro" id="IPR005119">
    <property type="entry name" value="LysR_subst-bd"/>
</dbReference>
<name>A0ABX1ETE3_9PROT</name>
<dbReference type="Pfam" id="PF03466">
    <property type="entry name" value="LysR_substrate"/>
    <property type="match status" value="1"/>
</dbReference>
<sequence length="302" mass="32773">MDLRELRSFIHVARLGSVSAAAKELRIAQPALSRQIRKLEEELGVALMLRGARGVELTAAGTVVLRRAELLLRSARQIKDEVAELERSVSGHVVIAVPPTTGALVMPRFLLRMRQDHPNISIHAMEGVNATLLDWVTTGRADLALMHDPPDRHALARETLLREALYLVAPPGEPPRATPWRVRDLRGLRLILPAHPHVTRLMLEQAAAEAGIRLDIVLEADGVALTRNLVAAGFGHGVLTFATVREAVARGEVTATRLLAARLDTALCLVRLREAAAAPARNLAEDILRQEVAGLAAQGAWG</sequence>
<dbReference type="SUPFAM" id="SSF53850">
    <property type="entry name" value="Periplasmic binding protein-like II"/>
    <property type="match status" value="1"/>
</dbReference>
<comment type="similarity">
    <text evidence="1">Belongs to the LysR transcriptional regulatory family.</text>
</comment>
<dbReference type="RefSeq" id="WP_168047080.1">
    <property type="nucleotide sequence ID" value="NZ_JAATJR010000001.1"/>
</dbReference>
<keyword evidence="2" id="KW-0805">Transcription regulation</keyword>
<reference evidence="7 8" key="1">
    <citation type="submission" date="2020-03" db="EMBL/GenBank/DDBJ databases">
        <title>Roseomonas selenitidurans sp. nov. isolated from soil.</title>
        <authorList>
            <person name="Liu H."/>
        </authorList>
    </citation>
    <scope>NUCLEOTIDE SEQUENCE [LARGE SCALE GENOMIC DNA]</scope>
    <source>
        <strain evidence="7 8">JCM 15073</strain>
    </source>
</reference>
<organism evidence="7 8">
    <name type="scientific">Falsiroseomonas frigidaquae</name>
    <dbReference type="NCBI Taxonomy" id="487318"/>
    <lineage>
        <taxon>Bacteria</taxon>
        <taxon>Pseudomonadati</taxon>
        <taxon>Pseudomonadota</taxon>
        <taxon>Alphaproteobacteria</taxon>
        <taxon>Acetobacterales</taxon>
        <taxon>Roseomonadaceae</taxon>
        <taxon>Falsiroseomonas</taxon>
    </lineage>
</organism>
<keyword evidence="3" id="KW-0238">DNA-binding</keyword>
<proteinExistence type="inferred from homology"/>
<dbReference type="PANTHER" id="PTHR30293">
    <property type="entry name" value="TRANSCRIPTIONAL REGULATORY PROTEIN NAC-RELATED"/>
    <property type="match status" value="1"/>
</dbReference>
<protein>
    <submittedName>
        <fullName evidence="7">LysR family transcriptional regulator</fullName>
    </submittedName>
</protein>
<dbReference type="PROSITE" id="PS50931">
    <property type="entry name" value="HTH_LYSR"/>
    <property type="match status" value="1"/>
</dbReference>
<keyword evidence="4" id="KW-0010">Activator</keyword>
<dbReference type="SUPFAM" id="SSF46785">
    <property type="entry name" value="Winged helix' DNA-binding domain"/>
    <property type="match status" value="1"/>
</dbReference>
<feature type="domain" description="HTH lysR-type" evidence="6">
    <location>
        <begin position="1"/>
        <end position="58"/>
    </location>
</feature>
<dbReference type="InterPro" id="IPR000847">
    <property type="entry name" value="LysR_HTH_N"/>
</dbReference>
<evidence type="ECO:0000256" key="4">
    <source>
        <dbReference type="ARBA" id="ARBA00023159"/>
    </source>
</evidence>
<evidence type="ECO:0000313" key="7">
    <source>
        <dbReference type="EMBL" id="NKE43785.1"/>
    </source>
</evidence>
<keyword evidence="8" id="KW-1185">Reference proteome</keyword>
<dbReference type="Proteomes" id="UP000765160">
    <property type="component" value="Unassembled WGS sequence"/>
</dbReference>
<dbReference type="Gene3D" id="3.40.190.290">
    <property type="match status" value="1"/>
</dbReference>
<evidence type="ECO:0000313" key="8">
    <source>
        <dbReference type="Proteomes" id="UP000765160"/>
    </source>
</evidence>
<evidence type="ECO:0000256" key="1">
    <source>
        <dbReference type="ARBA" id="ARBA00009437"/>
    </source>
</evidence>
<evidence type="ECO:0000256" key="3">
    <source>
        <dbReference type="ARBA" id="ARBA00023125"/>
    </source>
</evidence>
<comment type="caution">
    <text evidence="7">The sequence shown here is derived from an EMBL/GenBank/DDBJ whole genome shotgun (WGS) entry which is preliminary data.</text>
</comment>
<dbReference type="InterPro" id="IPR036390">
    <property type="entry name" value="WH_DNA-bd_sf"/>
</dbReference>
<evidence type="ECO:0000256" key="2">
    <source>
        <dbReference type="ARBA" id="ARBA00023015"/>
    </source>
</evidence>
<gene>
    <name evidence="7" type="ORF">HB662_03280</name>
</gene>
<dbReference type="EMBL" id="JAAVTX010000001">
    <property type="protein sequence ID" value="NKE43785.1"/>
    <property type="molecule type" value="Genomic_DNA"/>
</dbReference>
<accession>A0ABX1ETE3</accession>
<dbReference type="InterPro" id="IPR036388">
    <property type="entry name" value="WH-like_DNA-bd_sf"/>
</dbReference>
<evidence type="ECO:0000259" key="6">
    <source>
        <dbReference type="PROSITE" id="PS50931"/>
    </source>
</evidence>
<keyword evidence="5" id="KW-0804">Transcription</keyword>
<dbReference type="Pfam" id="PF00126">
    <property type="entry name" value="HTH_1"/>
    <property type="match status" value="1"/>
</dbReference>
<dbReference type="Gene3D" id="1.10.10.10">
    <property type="entry name" value="Winged helix-like DNA-binding domain superfamily/Winged helix DNA-binding domain"/>
    <property type="match status" value="1"/>
</dbReference>
<evidence type="ECO:0000256" key="5">
    <source>
        <dbReference type="ARBA" id="ARBA00023163"/>
    </source>
</evidence>